<dbReference type="PATRIC" id="fig|1423744.4.peg.516"/>
<evidence type="ECO:0000313" key="1">
    <source>
        <dbReference type="EMBL" id="KRN03973.1"/>
    </source>
</evidence>
<dbReference type="RefSeq" id="WP_056974731.1">
    <property type="nucleotide sequence ID" value="NZ_AYZL01000019.1"/>
</dbReference>
<reference evidence="1 2" key="1">
    <citation type="journal article" date="2015" name="Genome Announc.">
        <title>Expanding the biotechnology potential of lactobacilli through comparative genomics of 213 strains and associated genera.</title>
        <authorList>
            <person name="Sun Z."/>
            <person name="Harris H.M."/>
            <person name="McCann A."/>
            <person name="Guo C."/>
            <person name="Argimon S."/>
            <person name="Zhang W."/>
            <person name="Yang X."/>
            <person name="Jeffery I.B."/>
            <person name="Cooney J.C."/>
            <person name="Kagawa T.F."/>
            <person name="Liu W."/>
            <person name="Song Y."/>
            <person name="Salvetti E."/>
            <person name="Wrobel A."/>
            <person name="Rasinkangas P."/>
            <person name="Parkhill J."/>
            <person name="Rea M.C."/>
            <person name="O'Sullivan O."/>
            <person name="Ritari J."/>
            <person name="Douillard F.P."/>
            <person name="Paul Ross R."/>
            <person name="Yang R."/>
            <person name="Briner A.E."/>
            <person name="Felis G.E."/>
            <person name="de Vos W.M."/>
            <person name="Barrangou R."/>
            <person name="Klaenhammer T.R."/>
            <person name="Caufield P.W."/>
            <person name="Cui Y."/>
            <person name="Zhang H."/>
            <person name="O'Toole P.W."/>
        </authorList>
    </citation>
    <scope>NUCLEOTIDE SEQUENCE [LARGE SCALE GENOMIC DNA]</scope>
    <source>
        <strain evidence="1 2">DSM 23037</strain>
    </source>
</reference>
<organism evidence="1 2">
    <name type="scientific">Holzapfeliella floricola DSM 23037 = JCM 16512</name>
    <dbReference type="NCBI Taxonomy" id="1423744"/>
    <lineage>
        <taxon>Bacteria</taxon>
        <taxon>Bacillati</taxon>
        <taxon>Bacillota</taxon>
        <taxon>Bacilli</taxon>
        <taxon>Lactobacillales</taxon>
        <taxon>Lactobacillaceae</taxon>
        <taxon>Holzapfeliella</taxon>
    </lineage>
</organism>
<comment type="caution">
    <text evidence="1">The sequence shown here is derived from an EMBL/GenBank/DDBJ whole genome shotgun (WGS) entry which is preliminary data.</text>
</comment>
<dbReference type="Pfam" id="PF19673">
    <property type="entry name" value="DUF6176"/>
    <property type="match status" value="1"/>
</dbReference>
<keyword evidence="2" id="KW-1185">Reference proteome</keyword>
<sequence length="114" mass="13439">MSHSLTRFRVKSGKEKLADEWLTFLNDHIEETTLTLNQEKIYVESIFKETIDEVTYLYWYTLEGLGGQPVEQSINKVDQIHVNYWNECIDESVPAVDLEPQLLLVQNKFKNQFN</sequence>
<protein>
    <submittedName>
        <fullName evidence="1">Uncharacterized protein</fullName>
    </submittedName>
</protein>
<name>A0A0R2DQA3_9LACO</name>
<dbReference type="EMBL" id="AYZL01000019">
    <property type="protein sequence ID" value="KRN03973.1"/>
    <property type="molecule type" value="Genomic_DNA"/>
</dbReference>
<accession>A0A0R2DQA3</accession>
<dbReference type="Proteomes" id="UP000051378">
    <property type="component" value="Unassembled WGS sequence"/>
</dbReference>
<gene>
    <name evidence="1" type="ORF">FC86_GL000500</name>
</gene>
<dbReference type="STRING" id="1423744.FC86_GL000500"/>
<dbReference type="InterPro" id="IPR046174">
    <property type="entry name" value="DUF6176"/>
</dbReference>
<evidence type="ECO:0000313" key="2">
    <source>
        <dbReference type="Proteomes" id="UP000051378"/>
    </source>
</evidence>
<proteinExistence type="predicted"/>
<dbReference type="AlphaFoldDB" id="A0A0R2DQA3"/>